<dbReference type="Pfam" id="PF04129">
    <property type="entry name" value="Vps52_CC"/>
    <property type="match status" value="1"/>
</dbReference>
<dbReference type="GO" id="GO:0019905">
    <property type="term" value="F:syntaxin binding"/>
    <property type="evidence" value="ECO:0007669"/>
    <property type="project" value="TreeGrafter"/>
</dbReference>
<evidence type="ECO:0000259" key="1">
    <source>
        <dbReference type="Pfam" id="PF04129"/>
    </source>
</evidence>
<accession>R7QGC8</accession>
<sequence length="342" mass="38484">MHSSGDSLCDTSASWLEIAQICEDVLNVDLSLMDPSDLEQQRISVTPSTDLSLKASDYNEDPRKTFDSGESLFDSSDQFDQCITVLDDAVARLDVIEHTMDETIESLQNCYSSLIASGQVVCKLREEANSINIIESHIATFSEQLAYPTSLQSYIEESNPHSDEFKDALKTLSSKLSFVRLNANTYLNPCESARTHLDGLLQLALYRIKDRLSLSIQLLEDPASNFEILRDALLLNQKELLEFLRNHEPISFNEVVQQYIRLSTTKTRSSIEDYCRLFPSENLEEWPSHELLSLAQGLNKKFSDMLTVVWNRPSSATLGHANVAGKTTVQTQVMLQPKFFAG</sequence>
<dbReference type="GeneID" id="17325165"/>
<dbReference type="Gramene" id="CDF37577">
    <property type="protein sequence ID" value="CDF37577"/>
    <property type="gene ID" value="CHC_T00005794001"/>
</dbReference>
<dbReference type="RefSeq" id="XP_005717448.1">
    <property type="nucleotide sequence ID" value="XM_005717391.1"/>
</dbReference>
<dbReference type="EMBL" id="HG001851">
    <property type="protein sequence ID" value="CDF37577.1"/>
    <property type="molecule type" value="Genomic_DNA"/>
</dbReference>
<evidence type="ECO:0000313" key="3">
    <source>
        <dbReference type="Proteomes" id="UP000012073"/>
    </source>
</evidence>
<dbReference type="AlphaFoldDB" id="R7QGC8"/>
<dbReference type="InterPro" id="IPR048319">
    <property type="entry name" value="Vps52_CC"/>
</dbReference>
<evidence type="ECO:0000313" key="2">
    <source>
        <dbReference type="EMBL" id="CDF37577.1"/>
    </source>
</evidence>
<proteinExistence type="predicted"/>
<protein>
    <recommendedName>
        <fullName evidence="1">Vps52 coiled-coil domain-containing protein</fullName>
    </recommendedName>
</protein>
<keyword evidence="3" id="KW-1185">Reference proteome</keyword>
<dbReference type="GO" id="GO:0032456">
    <property type="term" value="P:endocytic recycling"/>
    <property type="evidence" value="ECO:0007669"/>
    <property type="project" value="TreeGrafter"/>
</dbReference>
<dbReference type="GO" id="GO:0042147">
    <property type="term" value="P:retrograde transport, endosome to Golgi"/>
    <property type="evidence" value="ECO:0007669"/>
    <property type="project" value="TreeGrafter"/>
</dbReference>
<dbReference type="GO" id="GO:0005829">
    <property type="term" value="C:cytosol"/>
    <property type="evidence" value="ECO:0007669"/>
    <property type="project" value="GOC"/>
</dbReference>
<gene>
    <name evidence="2" type="ORF">CHC_T00005794001</name>
</gene>
<dbReference type="InterPro" id="IPR007258">
    <property type="entry name" value="Vps52"/>
</dbReference>
<dbReference type="STRING" id="2769.R7QGC8"/>
<reference evidence="3" key="1">
    <citation type="journal article" date="2013" name="Proc. Natl. Acad. Sci. U.S.A.">
        <title>Genome structure and metabolic features in the red seaweed Chondrus crispus shed light on evolution of the Archaeplastida.</title>
        <authorList>
            <person name="Collen J."/>
            <person name="Porcel B."/>
            <person name="Carre W."/>
            <person name="Ball S.G."/>
            <person name="Chaparro C."/>
            <person name="Tonon T."/>
            <person name="Barbeyron T."/>
            <person name="Michel G."/>
            <person name="Noel B."/>
            <person name="Valentin K."/>
            <person name="Elias M."/>
            <person name="Artiguenave F."/>
            <person name="Arun A."/>
            <person name="Aury J.M."/>
            <person name="Barbosa-Neto J.F."/>
            <person name="Bothwell J.H."/>
            <person name="Bouget F.Y."/>
            <person name="Brillet L."/>
            <person name="Cabello-Hurtado F."/>
            <person name="Capella-Gutierrez S."/>
            <person name="Charrier B."/>
            <person name="Cladiere L."/>
            <person name="Cock J.M."/>
            <person name="Coelho S.M."/>
            <person name="Colleoni C."/>
            <person name="Czjzek M."/>
            <person name="Da Silva C."/>
            <person name="Delage L."/>
            <person name="Denoeud F."/>
            <person name="Deschamps P."/>
            <person name="Dittami S.M."/>
            <person name="Gabaldon T."/>
            <person name="Gachon C.M."/>
            <person name="Groisillier A."/>
            <person name="Herve C."/>
            <person name="Jabbari K."/>
            <person name="Katinka M."/>
            <person name="Kloareg B."/>
            <person name="Kowalczyk N."/>
            <person name="Labadie K."/>
            <person name="Leblanc C."/>
            <person name="Lopez P.J."/>
            <person name="McLachlan D.H."/>
            <person name="Meslet-Cladiere L."/>
            <person name="Moustafa A."/>
            <person name="Nehr Z."/>
            <person name="Nyvall Collen P."/>
            <person name="Panaud O."/>
            <person name="Partensky F."/>
            <person name="Poulain J."/>
            <person name="Rensing S.A."/>
            <person name="Rousvoal S."/>
            <person name="Samson G."/>
            <person name="Symeonidi A."/>
            <person name="Weissenbach J."/>
            <person name="Zambounis A."/>
            <person name="Wincker P."/>
            <person name="Boyen C."/>
        </authorList>
    </citation>
    <scope>NUCLEOTIDE SEQUENCE [LARGE SCALE GENOMIC DNA]</scope>
    <source>
        <strain evidence="3">cv. Stackhouse</strain>
    </source>
</reference>
<dbReference type="KEGG" id="ccp:CHC_T00005794001"/>
<dbReference type="Proteomes" id="UP000012073">
    <property type="component" value="Unassembled WGS sequence"/>
</dbReference>
<dbReference type="GO" id="GO:0000938">
    <property type="term" value="C:GARP complex"/>
    <property type="evidence" value="ECO:0007669"/>
    <property type="project" value="TreeGrafter"/>
</dbReference>
<organism evidence="2 3">
    <name type="scientific">Chondrus crispus</name>
    <name type="common">Carrageen Irish moss</name>
    <name type="synonym">Polymorpha crispa</name>
    <dbReference type="NCBI Taxonomy" id="2769"/>
    <lineage>
        <taxon>Eukaryota</taxon>
        <taxon>Rhodophyta</taxon>
        <taxon>Florideophyceae</taxon>
        <taxon>Rhodymeniophycidae</taxon>
        <taxon>Gigartinales</taxon>
        <taxon>Gigartinaceae</taxon>
        <taxon>Chondrus</taxon>
    </lineage>
</organism>
<dbReference type="GO" id="GO:0006896">
    <property type="term" value="P:Golgi to vacuole transport"/>
    <property type="evidence" value="ECO:0007669"/>
    <property type="project" value="TreeGrafter"/>
</dbReference>
<dbReference type="PANTHER" id="PTHR14190:SF7">
    <property type="entry name" value="VACUOLAR PROTEIN SORTING-ASSOCIATED PROTEIN 52 HOMOLOG"/>
    <property type="match status" value="1"/>
</dbReference>
<dbReference type="PANTHER" id="PTHR14190">
    <property type="entry name" value="SUPPRESSOR OF ACTIN MUTATIONS 2/VACUOLAR PROTEIN SORTING 52"/>
    <property type="match status" value="1"/>
</dbReference>
<feature type="domain" description="Vps52 coiled-coil" evidence="1">
    <location>
        <begin position="76"/>
        <end position="244"/>
    </location>
</feature>
<name>R7QGC8_CHOCR</name>